<dbReference type="SUPFAM" id="SSF51182">
    <property type="entry name" value="RmlC-like cupins"/>
    <property type="match status" value="1"/>
</dbReference>
<dbReference type="Proteomes" id="UP001148614">
    <property type="component" value="Unassembled WGS sequence"/>
</dbReference>
<dbReference type="GO" id="GO:0016705">
    <property type="term" value="F:oxidoreductase activity, acting on paired donors, with incorporation or reduction of molecular oxygen"/>
    <property type="evidence" value="ECO:0007669"/>
    <property type="project" value="InterPro"/>
</dbReference>
<dbReference type="Gene3D" id="1.10.630.10">
    <property type="entry name" value="Cytochrome P450"/>
    <property type="match status" value="1"/>
</dbReference>
<evidence type="ECO:0000256" key="4">
    <source>
        <dbReference type="ARBA" id="ARBA00023004"/>
    </source>
</evidence>
<dbReference type="AlphaFoldDB" id="A0A9W8N9R1"/>
<dbReference type="InterPro" id="IPR002401">
    <property type="entry name" value="Cyt_P450_E_grp-I"/>
</dbReference>
<comment type="cofactor">
    <cofactor evidence="6">
        <name>heme</name>
        <dbReference type="ChEBI" id="CHEBI:30413"/>
    </cofactor>
</comment>
<dbReference type="GO" id="GO:0020037">
    <property type="term" value="F:heme binding"/>
    <property type="evidence" value="ECO:0007669"/>
    <property type="project" value="InterPro"/>
</dbReference>
<keyword evidence="2 6" id="KW-0479">Metal-binding</keyword>
<dbReference type="CDD" id="cd11065">
    <property type="entry name" value="CYP64-like"/>
    <property type="match status" value="1"/>
</dbReference>
<dbReference type="PANTHER" id="PTHR46300">
    <property type="entry name" value="P450, PUTATIVE (EUROFUNG)-RELATED-RELATED"/>
    <property type="match status" value="1"/>
</dbReference>
<organism evidence="7 8">
    <name type="scientific">Xylaria arbuscula</name>
    <dbReference type="NCBI Taxonomy" id="114810"/>
    <lineage>
        <taxon>Eukaryota</taxon>
        <taxon>Fungi</taxon>
        <taxon>Dikarya</taxon>
        <taxon>Ascomycota</taxon>
        <taxon>Pezizomycotina</taxon>
        <taxon>Sordariomycetes</taxon>
        <taxon>Xylariomycetidae</taxon>
        <taxon>Xylariales</taxon>
        <taxon>Xylariaceae</taxon>
        <taxon>Xylaria</taxon>
    </lineage>
</organism>
<comment type="caution">
    <text evidence="7">The sequence shown here is derived from an EMBL/GenBank/DDBJ whole genome shotgun (WGS) entry which is preliminary data.</text>
</comment>
<accession>A0A9W8N9R1</accession>
<dbReference type="SUPFAM" id="SSF48264">
    <property type="entry name" value="Cytochrome P450"/>
    <property type="match status" value="1"/>
</dbReference>
<evidence type="ECO:0000256" key="5">
    <source>
        <dbReference type="ARBA" id="ARBA00023033"/>
    </source>
</evidence>
<evidence type="ECO:0008006" key="9">
    <source>
        <dbReference type="Google" id="ProtNLM"/>
    </source>
</evidence>
<dbReference type="GO" id="GO:0005506">
    <property type="term" value="F:iron ion binding"/>
    <property type="evidence" value="ECO:0007669"/>
    <property type="project" value="InterPro"/>
</dbReference>
<dbReference type="GO" id="GO:0004497">
    <property type="term" value="F:monooxygenase activity"/>
    <property type="evidence" value="ECO:0007669"/>
    <property type="project" value="UniProtKB-KW"/>
</dbReference>
<protein>
    <recommendedName>
        <fullName evidence="9">Cytochrome P450</fullName>
    </recommendedName>
</protein>
<keyword evidence="4 6" id="KW-0408">Iron</keyword>
<keyword evidence="3" id="KW-0560">Oxidoreductase</keyword>
<feature type="binding site" description="axial binding residue" evidence="6">
    <location>
        <position position="464"/>
    </location>
    <ligand>
        <name>heme</name>
        <dbReference type="ChEBI" id="CHEBI:30413"/>
    </ligand>
    <ligandPart>
        <name>Fe</name>
        <dbReference type="ChEBI" id="CHEBI:18248"/>
    </ligandPart>
</feature>
<evidence type="ECO:0000256" key="3">
    <source>
        <dbReference type="ARBA" id="ARBA00023002"/>
    </source>
</evidence>
<sequence length="831" mass="94173">MLERMIEDYTDHTTARRHSRNDVGIAQILSLPRFRYRPWSSHKPNGPRGLPIIGNLHQIPNTGAHRQFTKWSKIHGGLFTLKLGPSTAAVITDRRLVKELVDKKSSIFSDRPASFVSHDLITKGDHLLVMKYGDTWRSFRKLLRQCFNEAMCDKQHIKLVDAEETQMMRDFVERPEQYMLHPKRTSNSIIMSIVYGLRTESIKTPHLVELYDIMDRWSEVMEVGATPPVDFFPILKWLPESLFNNWMQRSLHVGQRMKVLYSTMREKVAAHRQSYTSSSHVDLPFLGNVMGKQEKLQLSPNQLDFLGGVLMEGGSDTVSTMMLVIIQAMTMHRDIQKRAQAQIDAVCGEDRSPVWGDYDKLPYVSMIIKEAMRWRPVTPLGFPHALTQDYSHQNDDNSTTFLPKGTTIFVNVWGLHHDENVNPDPDRFNPDRYDGRTRPAAEYAASADYEGRDHYTYGYGRRICPGIHLAERELFLGIAKLLWGFDFAPQIDAATGQPMPIDANPETGYGEGFLVCPKTFPCVVTTRSSARRDTILAEHAKAEAEAPSTDPIDPMAPAQPKTWTAGSNPVNKFEGAFVVTKHTPPTGRNIHFHVVIDPNHPRTLQISASGKKPPTHFHPHQWEFFKVERGSLTVEINGIPHVFTKESGEYSLPPGPHHCLYATPGQPAGTMVELWLGASPSGVDSQLDQAFFENWYGYQEDFLLHSDKPDVIQVLSMFDAGDSYLSPPAWFPFRRTFGWLLGVVVGRWIGGLLGYAPFYPEWTTDWDAACSQMETRWTQRRFADRSLQAKKRAEVLARGESVGNEALYKTEPGLRWGGRQENGAGNGKKEV</sequence>
<keyword evidence="6" id="KW-0349">Heme</keyword>
<dbReference type="InterPro" id="IPR001128">
    <property type="entry name" value="Cyt_P450"/>
</dbReference>
<comment type="similarity">
    <text evidence="1">Belongs to the cytochrome P450 family.</text>
</comment>
<evidence type="ECO:0000256" key="1">
    <source>
        <dbReference type="ARBA" id="ARBA00010617"/>
    </source>
</evidence>
<dbReference type="VEuPathDB" id="FungiDB:F4678DRAFT_483661"/>
<dbReference type="VEuPathDB" id="FungiDB:F4678DRAFT_245687"/>
<reference evidence="7" key="1">
    <citation type="submission" date="2022-07" db="EMBL/GenBank/DDBJ databases">
        <title>Genome Sequence of Xylaria arbuscula.</title>
        <authorList>
            <person name="Buettner E."/>
        </authorList>
    </citation>
    <scope>NUCLEOTIDE SEQUENCE</scope>
    <source>
        <strain evidence="7">VT107</strain>
    </source>
</reference>
<dbReference type="EMBL" id="JANPWZ010001515">
    <property type="protein sequence ID" value="KAJ3565216.1"/>
    <property type="molecule type" value="Genomic_DNA"/>
</dbReference>
<dbReference type="Pfam" id="PF00067">
    <property type="entry name" value="p450"/>
    <property type="match status" value="1"/>
</dbReference>
<evidence type="ECO:0000313" key="8">
    <source>
        <dbReference type="Proteomes" id="UP001148614"/>
    </source>
</evidence>
<dbReference type="Gene3D" id="2.60.120.10">
    <property type="entry name" value="Jelly Rolls"/>
    <property type="match status" value="1"/>
</dbReference>
<dbReference type="InterPro" id="IPR011051">
    <property type="entry name" value="RmlC_Cupin_sf"/>
</dbReference>
<dbReference type="InterPro" id="IPR050364">
    <property type="entry name" value="Cytochrome_P450_fung"/>
</dbReference>
<proteinExistence type="inferred from homology"/>
<evidence type="ECO:0000256" key="6">
    <source>
        <dbReference type="PIRSR" id="PIRSR602401-1"/>
    </source>
</evidence>
<dbReference type="InterPro" id="IPR036396">
    <property type="entry name" value="Cyt_P450_sf"/>
</dbReference>
<gene>
    <name evidence="7" type="ORF">NPX13_g7584</name>
</gene>
<evidence type="ECO:0000313" key="7">
    <source>
        <dbReference type="EMBL" id="KAJ3565216.1"/>
    </source>
</evidence>
<keyword evidence="8" id="KW-1185">Reference proteome</keyword>
<keyword evidence="5" id="KW-0503">Monooxygenase</keyword>
<name>A0A9W8N9R1_9PEZI</name>
<dbReference type="PANTHER" id="PTHR46300:SF2">
    <property type="entry name" value="CYTOCHROME P450 MONOOXYGENASE ALNH-RELATED"/>
    <property type="match status" value="1"/>
</dbReference>
<dbReference type="PRINTS" id="PR00463">
    <property type="entry name" value="EP450I"/>
</dbReference>
<dbReference type="InterPro" id="IPR014710">
    <property type="entry name" value="RmlC-like_jellyroll"/>
</dbReference>
<evidence type="ECO:0000256" key="2">
    <source>
        <dbReference type="ARBA" id="ARBA00022723"/>
    </source>
</evidence>
<dbReference type="CDD" id="cd02208">
    <property type="entry name" value="cupin_RmlC-like"/>
    <property type="match status" value="1"/>
</dbReference>